<protein>
    <submittedName>
        <fullName evidence="3">Conjugal transfer protein TraG N-terminal domain-containing protein</fullName>
    </submittedName>
</protein>
<keyword evidence="1" id="KW-1133">Transmembrane helix</keyword>
<accession>A0AAJ2R924</accession>
<evidence type="ECO:0000313" key="3">
    <source>
        <dbReference type="EMBL" id="MDX4957805.1"/>
    </source>
</evidence>
<feature type="transmembrane region" description="Helical" evidence="1">
    <location>
        <begin position="13"/>
        <end position="41"/>
    </location>
</feature>
<feature type="domain" description="TraG N-terminal Proteobacteria" evidence="2">
    <location>
        <begin position="8"/>
        <end position="525"/>
    </location>
</feature>
<keyword evidence="1" id="KW-0472">Membrane</keyword>
<organism evidence="3 4">
    <name type="scientific">Delftia acidovorans</name>
    <name type="common">Pseudomonas acidovorans</name>
    <name type="synonym">Comamonas acidovorans</name>
    <dbReference type="NCBI Taxonomy" id="80866"/>
    <lineage>
        <taxon>Bacteria</taxon>
        <taxon>Pseudomonadati</taxon>
        <taxon>Pseudomonadota</taxon>
        <taxon>Betaproteobacteria</taxon>
        <taxon>Burkholderiales</taxon>
        <taxon>Comamonadaceae</taxon>
        <taxon>Delftia</taxon>
    </lineage>
</organism>
<evidence type="ECO:0000259" key="2">
    <source>
        <dbReference type="Pfam" id="PF07916"/>
    </source>
</evidence>
<feature type="transmembrane region" description="Helical" evidence="1">
    <location>
        <begin position="399"/>
        <end position="421"/>
    </location>
</feature>
<gene>
    <name evidence="3" type="ORF">SGN30_30675</name>
</gene>
<dbReference type="AlphaFoldDB" id="A0AAJ2R924"/>
<dbReference type="Pfam" id="PF07916">
    <property type="entry name" value="TraG_N"/>
    <property type="match status" value="1"/>
</dbReference>
<proteinExistence type="predicted"/>
<feature type="transmembrane region" description="Helical" evidence="1">
    <location>
        <begin position="68"/>
        <end position="87"/>
    </location>
</feature>
<dbReference type="Proteomes" id="UP001287445">
    <property type="component" value="Unassembled WGS sequence"/>
</dbReference>
<evidence type="ECO:0000313" key="4">
    <source>
        <dbReference type="Proteomes" id="UP001287445"/>
    </source>
</evidence>
<dbReference type="EMBL" id="JAWWMZ010000021">
    <property type="protein sequence ID" value="MDX4957805.1"/>
    <property type="molecule type" value="Genomic_DNA"/>
</dbReference>
<reference evidence="3" key="1">
    <citation type="submission" date="2023-11" db="EMBL/GenBank/DDBJ databases">
        <title>Identification and selenium tolerance of Delftia acidovorans R3-25.</title>
        <authorList>
            <person name="Zhang S."/>
            <person name="Liu Y."/>
            <person name="Guo Y."/>
        </authorList>
    </citation>
    <scope>NUCLEOTIDE SEQUENCE</scope>
    <source>
        <strain evidence="3">R3-25</strain>
    </source>
</reference>
<sequence length="548" mass="60321">MQLDSYLELFTTMYGWAFANLIGEIIVGTGLVALPFALIVFRTWHEAKDRGQGFEGVRSLLESVQTRIITALFVMSMCFATTPITSLHNVNMTYVPARSFDGSEPQPVSLKGGTKSGYDTAMADAVNGSFSKAGNLSYVPLWWYSTMAISSGVNGAFRAGLNNSKRDLRMIEEMARMATIEDPALLYDLQRFYSECFIPARSQYLAMDKSKISPTGKALLAEGSGYGPTDVDWVGSQLFRTEAGFYPNMRSYNPVPGWAIDFSRDVEYIQTPAPEGTPEHGYVNPDWGRPTCTQWWESASTGLRDRLINNTSTWKNLAQKVQNTLTFANADEAKDSVARLAFEKANPTFVSPDRIMGDDYGTATNIGRSIVGAASTFGVANKALDASLMMIPLLNALPMVQALVLMAIYTFLPLIVFLSGYDLKMMIYGSMAIFTVKFWAVMWFVAQWIDARLIEAMYPGFSGSAIMQEITQVFSSGQPQLYKRMILNIILALLFIGLPLIWTTMMAWIGYNVGTGIETAKGSNQFASSAASSTKSGASKGARIISRK</sequence>
<dbReference type="InterPro" id="IPR012931">
    <property type="entry name" value="TraG_N_Proteobacteria"/>
</dbReference>
<feature type="transmembrane region" description="Helical" evidence="1">
    <location>
        <begin position="427"/>
        <end position="449"/>
    </location>
</feature>
<dbReference type="RefSeq" id="WP_319076886.1">
    <property type="nucleotide sequence ID" value="NZ_JAWWMZ010000021.1"/>
</dbReference>
<comment type="caution">
    <text evidence="3">The sequence shown here is derived from an EMBL/GenBank/DDBJ whole genome shotgun (WGS) entry which is preliminary data.</text>
</comment>
<keyword evidence="1" id="KW-0812">Transmembrane</keyword>
<name>A0AAJ2R924_DELAC</name>
<feature type="transmembrane region" description="Helical" evidence="1">
    <location>
        <begin position="485"/>
        <end position="511"/>
    </location>
</feature>
<evidence type="ECO:0000256" key="1">
    <source>
        <dbReference type="SAM" id="Phobius"/>
    </source>
</evidence>